<proteinExistence type="predicted"/>
<organism evidence="2 3">
    <name type="scientific">Macrococcoides bohemicum</name>
    <dbReference type="NCBI Taxonomy" id="1903056"/>
    <lineage>
        <taxon>Bacteria</taxon>
        <taxon>Bacillati</taxon>
        <taxon>Bacillota</taxon>
        <taxon>Bacilli</taxon>
        <taxon>Bacillales</taxon>
        <taxon>Staphylococcaceae</taxon>
        <taxon>Macrococcoides</taxon>
    </lineage>
</organism>
<evidence type="ECO:0000313" key="3">
    <source>
        <dbReference type="Proteomes" id="UP000826802"/>
    </source>
</evidence>
<evidence type="ECO:0000313" key="2">
    <source>
        <dbReference type="EMBL" id="QYA43504.1"/>
    </source>
</evidence>
<keyword evidence="3" id="KW-1185">Reference proteome</keyword>
<dbReference type="SMART" id="SM00849">
    <property type="entry name" value="Lactamase_B"/>
    <property type="match status" value="1"/>
</dbReference>
<dbReference type="PANTHER" id="PTHR42951">
    <property type="entry name" value="METALLO-BETA-LACTAMASE DOMAIN-CONTAINING"/>
    <property type="match status" value="1"/>
</dbReference>
<gene>
    <name evidence="2" type="ORF">KYI11_01780</name>
</gene>
<dbReference type="Proteomes" id="UP000826802">
    <property type="component" value="Chromosome"/>
</dbReference>
<reference evidence="2 3" key="1">
    <citation type="submission" date="2021-07" db="EMBL/GenBank/DDBJ databases">
        <title>Prevalence and characterization of methicillin-resistant Macrococcus spp. in food producing animals and meat in Switzerland in 2019.</title>
        <authorList>
            <person name="Keller J.E."/>
            <person name="Schwendener S."/>
            <person name="Neuenschwander J."/>
            <person name="Overesch G."/>
            <person name="Perreten V."/>
        </authorList>
    </citation>
    <scope>NUCLEOTIDE SEQUENCE [LARGE SCALE GENOMIC DNA]</scope>
    <source>
        <strain evidence="2 3">19Msa0936</strain>
    </source>
</reference>
<dbReference type="Pfam" id="PF00753">
    <property type="entry name" value="Lactamase_B"/>
    <property type="match status" value="1"/>
</dbReference>
<sequence length="226" mass="25316">MIVLPHVFLINIYVVEEDDFLIVIDMGIKYFIKDIQKICKNKNKPVKFLLLTHAHSDHVMGIQAFKQQFPAAKVMISKKEHDLILNDFNFDVQDKDYLLKGNYSKCDFSVDGTLENSDTVGTLKVIATPGHSVGSISFWNEEYQYIIAGDAFQTKGRVAVSGDRVKAFPFPAMATGNIDDAILSAKKIVSLNPSTLAVGHGNILINPLEKLNLAISRFEEERKNNK</sequence>
<protein>
    <submittedName>
        <fullName evidence="2">MBL fold metallo-hydrolase</fullName>
    </submittedName>
</protein>
<dbReference type="InterPro" id="IPR050855">
    <property type="entry name" value="NDM-1-like"/>
</dbReference>
<accession>A0AAJ4PD10</accession>
<dbReference type="CDD" id="cd07721">
    <property type="entry name" value="yflN-like_MBL-fold"/>
    <property type="match status" value="1"/>
</dbReference>
<feature type="domain" description="Metallo-beta-lactamase" evidence="1">
    <location>
        <begin position="9"/>
        <end position="200"/>
    </location>
</feature>
<dbReference type="EMBL" id="CP079981">
    <property type="protein sequence ID" value="QYA43504.1"/>
    <property type="molecule type" value="Genomic_DNA"/>
</dbReference>
<dbReference type="AlphaFoldDB" id="A0AAJ4PD10"/>
<name>A0AAJ4PD10_9STAP</name>
<dbReference type="PANTHER" id="PTHR42951:SF9">
    <property type="entry name" value="METAL-DEPENDENT HYDROLASE"/>
    <property type="match status" value="1"/>
</dbReference>
<dbReference type="InterPro" id="IPR001279">
    <property type="entry name" value="Metallo-B-lactamas"/>
</dbReference>
<evidence type="ECO:0000259" key="1">
    <source>
        <dbReference type="SMART" id="SM00849"/>
    </source>
</evidence>